<gene>
    <name evidence="1" type="ORF">ACFYXI_12450</name>
</gene>
<accession>A0ABW6SN46</accession>
<dbReference type="Proteomes" id="UP001602013">
    <property type="component" value="Unassembled WGS sequence"/>
</dbReference>
<reference evidence="1 2" key="1">
    <citation type="submission" date="2024-10" db="EMBL/GenBank/DDBJ databases">
        <title>The Natural Products Discovery Center: Release of the First 8490 Sequenced Strains for Exploring Actinobacteria Biosynthetic Diversity.</title>
        <authorList>
            <person name="Kalkreuter E."/>
            <person name="Kautsar S.A."/>
            <person name="Yang D."/>
            <person name="Bader C.D."/>
            <person name="Teijaro C.N."/>
            <person name="Fluegel L."/>
            <person name="Davis C.M."/>
            <person name="Simpson J.R."/>
            <person name="Lauterbach L."/>
            <person name="Steele A.D."/>
            <person name="Gui C."/>
            <person name="Meng S."/>
            <person name="Li G."/>
            <person name="Viehrig K."/>
            <person name="Ye F."/>
            <person name="Su P."/>
            <person name="Kiefer A.F."/>
            <person name="Nichols A."/>
            <person name="Cepeda A.J."/>
            <person name="Yan W."/>
            <person name="Fan B."/>
            <person name="Jiang Y."/>
            <person name="Adhikari A."/>
            <person name="Zheng C.-J."/>
            <person name="Schuster L."/>
            <person name="Cowan T.M."/>
            <person name="Smanski M.J."/>
            <person name="Chevrette M.G."/>
            <person name="De Carvalho L.P.S."/>
            <person name="Shen B."/>
        </authorList>
    </citation>
    <scope>NUCLEOTIDE SEQUENCE [LARGE SCALE GENOMIC DNA]</scope>
    <source>
        <strain evidence="1 2">NPDC002173</strain>
    </source>
</reference>
<dbReference type="EMBL" id="JBIASD010000006">
    <property type="protein sequence ID" value="MFF3666397.1"/>
    <property type="molecule type" value="Genomic_DNA"/>
</dbReference>
<sequence length="60" mass="6872">MSDLDQAEFPMLGGLAPYGDAIFNQRRVPVLLKELERLPLLYFTAVRHRKGHFLIMESGL</sequence>
<proteinExistence type="predicted"/>
<evidence type="ECO:0000313" key="1">
    <source>
        <dbReference type="EMBL" id="MFF3666397.1"/>
    </source>
</evidence>
<name>A0ABW6SN46_9ACTN</name>
<keyword evidence="2" id="KW-1185">Reference proteome</keyword>
<dbReference type="RefSeq" id="WP_387410876.1">
    <property type="nucleotide sequence ID" value="NZ_JBIASD010000006.1"/>
</dbReference>
<comment type="caution">
    <text evidence="1">The sequence shown here is derived from an EMBL/GenBank/DDBJ whole genome shotgun (WGS) entry which is preliminary data.</text>
</comment>
<protein>
    <submittedName>
        <fullName evidence="1">Uncharacterized protein</fullName>
    </submittedName>
</protein>
<evidence type="ECO:0000313" key="2">
    <source>
        <dbReference type="Proteomes" id="UP001602013"/>
    </source>
</evidence>
<organism evidence="1 2">
    <name type="scientific">Microtetraspora malaysiensis</name>
    <dbReference type="NCBI Taxonomy" id="161358"/>
    <lineage>
        <taxon>Bacteria</taxon>
        <taxon>Bacillati</taxon>
        <taxon>Actinomycetota</taxon>
        <taxon>Actinomycetes</taxon>
        <taxon>Streptosporangiales</taxon>
        <taxon>Streptosporangiaceae</taxon>
        <taxon>Microtetraspora</taxon>
    </lineage>
</organism>